<name>A0AA86UPV2_9EUKA</name>
<keyword evidence="3" id="KW-1185">Reference proteome</keyword>
<gene>
    <name evidence="2" type="ORF">HINF_LOCUS38425</name>
    <name evidence="1" type="ORF">HINF_LOCUS47431</name>
</gene>
<evidence type="ECO:0000313" key="3">
    <source>
        <dbReference type="Proteomes" id="UP001642409"/>
    </source>
</evidence>
<dbReference type="AlphaFoldDB" id="A0AA86UPV2"/>
<reference evidence="2 3" key="2">
    <citation type="submission" date="2024-07" db="EMBL/GenBank/DDBJ databases">
        <authorList>
            <person name="Akdeniz Z."/>
        </authorList>
    </citation>
    <scope>NUCLEOTIDE SEQUENCE [LARGE SCALE GENOMIC DNA]</scope>
</reference>
<protein>
    <submittedName>
        <fullName evidence="1">Leucine-rich repeat domain superfamily</fullName>
    </submittedName>
    <submittedName>
        <fullName evidence="2">Leucine-rich_repeat domain superfamily</fullName>
    </submittedName>
</protein>
<sequence>MQYCDLVSICALRPLVNLEQLVISKNNIVYLDADLNEMKKLEKFSVDNNCIIDFSSIEQHPNYNNISENGQRCFFISDQRDQSEELLLEANKMRNIESPNIQIKQIHSQHKALKTSLKNVKQEENATMNNARQSQIQFTANVVRLFQLLNQVGFE</sequence>
<evidence type="ECO:0000313" key="2">
    <source>
        <dbReference type="EMBL" id="CAL6040627.1"/>
    </source>
</evidence>
<dbReference type="InterPro" id="IPR032675">
    <property type="entry name" value="LRR_dom_sf"/>
</dbReference>
<organism evidence="1">
    <name type="scientific">Hexamita inflata</name>
    <dbReference type="NCBI Taxonomy" id="28002"/>
    <lineage>
        <taxon>Eukaryota</taxon>
        <taxon>Metamonada</taxon>
        <taxon>Diplomonadida</taxon>
        <taxon>Hexamitidae</taxon>
        <taxon>Hexamitinae</taxon>
        <taxon>Hexamita</taxon>
    </lineage>
</organism>
<evidence type="ECO:0000313" key="1">
    <source>
        <dbReference type="EMBL" id="CAI9959786.1"/>
    </source>
</evidence>
<comment type="caution">
    <text evidence="1">The sequence shown here is derived from an EMBL/GenBank/DDBJ whole genome shotgun (WGS) entry which is preliminary data.</text>
</comment>
<reference evidence="1" key="1">
    <citation type="submission" date="2023-06" db="EMBL/GenBank/DDBJ databases">
        <authorList>
            <person name="Kurt Z."/>
        </authorList>
    </citation>
    <scope>NUCLEOTIDE SEQUENCE</scope>
</reference>
<dbReference type="Proteomes" id="UP001642409">
    <property type="component" value="Unassembled WGS sequence"/>
</dbReference>
<dbReference type="Gene3D" id="3.80.10.10">
    <property type="entry name" value="Ribonuclease Inhibitor"/>
    <property type="match status" value="1"/>
</dbReference>
<dbReference type="SUPFAM" id="SSF52075">
    <property type="entry name" value="Outer arm dynein light chain 1"/>
    <property type="match status" value="1"/>
</dbReference>
<dbReference type="EMBL" id="CAXDID020000146">
    <property type="protein sequence ID" value="CAL6040627.1"/>
    <property type="molecule type" value="Genomic_DNA"/>
</dbReference>
<accession>A0AA86UPV2</accession>
<dbReference type="EMBL" id="CATOUU010000924">
    <property type="protein sequence ID" value="CAI9959786.1"/>
    <property type="molecule type" value="Genomic_DNA"/>
</dbReference>
<proteinExistence type="predicted"/>